<feature type="region of interest" description="Disordered" evidence="3">
    <location>
        <begin position="1379"/>
        <end position="1417"/>
    </location>
</feature>
<evidence type="ECO:0000259" key="4">
    <source>
        <dbReference type="PROSITE" id="PS50011"/>
    </source>
</evidence>
<comment type="caution">
    <text evidence="5">The sequence shown here is derived from an EMBL/GenBank/DDBJ whole genome shotgun (WGS) entry which is preliminary data.</text>
</comment>
<sequence>MSRASFFLEKTVDGAQKFANGGQMNWWKGSCVSTSFADPLPPDRAEIIAEVANKAENKDDRSQSIQSQYEPVTVDHSILGGSVVTHVSQHPNTSGLPNPSFGAILAEIFLILSVLSKQDGPLRLPALSNLHSYPLLGNGISFIARLVPASSLKVDDPSLKDVDNVVFKSLRHREPDTEGKPRTGDRRVIRLQNFLRELRVLTHSPLRNHENIVRLIGVGWEANRLSISTSVFHWPFLVLEHAQCGTLINWLDENTSDFGMRKALVLDVGLGLQALHSCDVIHGDMKPENVLVFVHPKKRYIAKIADFGFTMFDLDGRAPTMHYPGGTKRWDAPESEKALSWKSRLLTDVYSYGFLVWRTMGFGHAPFDNLEGLPSPENTALINNHKKPYGALLTLAEDTLAACIKDTKILTMVTSALNSTLQFDPRHRNLDTCLKSLGSKASSPRYPALRHSEIPPEQGLGIYEYGGENQRLKQQLHDSLESHYLYASACDQEISASSQTLLFNGAATLASEYLDRHFAGDINHPQHKSSNLCIGFSWLTVSAGARSTASAESIVPISRAFDCDDQIPNPRDDHFLLFWAASEALKRGSEFILRDVMENDVRGKEEFLHDFRTKLCRGVGFRLSISKAVFNGTGGRYNEFLGKPFYLRLGADPAKPDGHINPDYLLRIASGWGALKDVQLLVRKHRANLDAKSANEGETALLTACRAGHVDVVQWLIAAGANASITTHNNVSPFHWINSFPKTEVMGIAKLLKFAKGDPNAVMKETWEGAESGFWFFRGPPLMRVVASGNLEGVEALLALGADPLITRVASIENPLIFALRRGRLNIVKALVKKTGTEILWKRQPSGARYALHIIGAHSQYLAKIHSERFVEAMAETFDYVWSLADPKERQLYSLDSQGTVPIQVAVREGNFLLVKRMIECESGRNSKELVATIGMQAAILHRRFTIFKYLLDSGGQALHPFLDTDSGEPVQFMEYVRCPWNFNLVAVQRKTNSLHLCISAGDMGQRMCYALLRAELPPSRWDVTPETMRKRDQINCCCNSKPTDDPIVDSRNERGETPFFCALKVEEYQIAWTLYEAGANKNVIIPLAGHANSYGSALYTAKKPLVEHALEWVSAYRALHFLIHFCWGCLQLTNPHGGDFRLAVIPDVARLPYEEAGELFRYVQERAYPTHTWNREILEAIRVLNTAAVDHLLRTREKLIPGHRDPTALFETAMAALLDAFQKDAKFDSSNTNTIQQSLRKRAEVTFRLTSIIASIEKSYPDDKGGCTADADFLDHTWKTVRPEFNWRLKRYKTGLINLVKLENELDQQLFPWMVLLSIGRKEISDVVLEGFQEILEMSLKPVAAVTLDNGRVKLTATGPSVQDSKVEEASAKPYFSRASGSANRPVVASNSSGSMSTGGSDSSRQSLRESLKRRSMVILPKRFRD</sequence>
<dbReference type="InterPro" id="IPR008271">
    <property type="entry name" value="Ser/Thr_kinase_AS"/>
</dbReference>
<dbReference type="InterPro" id="IPR051681">
    <property type="entry name" value="Ser/Thr_Kinases-Pseudokinases"/>
</dbReference>
<proteinExistence type="inferred from homology"/>
<comment type="similarity">
    <text evidence="1">Belongs to the protein kinase superfamily. TKL Ser/Thr protein kinase family.</text>
</comment>
<gene>
    <name evidence="5" type="ORF">BCR34DRAFT_659639</name>
</gene>
<feature type="repeat" description="ANK" evidence="2">
    <location>
        <begin position="696"/>
        <end position="728"/>
    </location>
</feature>
<keyword evidence="2" id="KW-0040">ANK repeat</keyword>
<dbReference type="Proteomes" id="UP000193144">
    <property type="component" value="Unassembled WGS sequence"/>
</dbReference>
<dbReference type="EMBL" id="MCFA01000002">
    <property type="protein sequence ID" value="ORY19435.1"/>
    <property type="molecule type" value="Genomic_DNA"/>
</dbReference>
<dbReference type="InterPro" id="IPR002110">
    <property type="entry name" value="Ankyrin_rpt"/>
</dbReference>
<dbReference type="PROSITE" id="PS50297">
    <property type="entry name" value="ANK_REP_REGION"/>
    <property type="match status" value="1"/>
</dbReference>
<dbReference type="PANTHER" id="PTHR44329">
    <property type="entry name" value="SERINE/THREONINE-PROTEIN KINASE TNNI3K-RELATED"/>
    <property type="match status" value="1"/>
</dbReference>
<dbReference type="OrthoDB" id="3789954at2759"/>
<dbReference type="Pfam" id="PF00069">
    <property type="entry name" value="Pkinase"/>
    <property type="match status" value="1"/>
</dbReference>
<dbReference type="SMART" id="SM00248">
    <property type="entry name" value="ANK"/>
    <property type="match status" value="6"/>
</dbReference>
<dbReference type="GO" id="GO:0005524">
    <property type="term" value="F:ATP binding"/>
    <property type="evidence" value="ECO:0007669"/>
    <property type="project" value="InterPro"/>
</dbReference>
<reference evidence="5 6" key="1">
    <citation type="submission" date="2016-07" db="EMBL/GenBank/DDBJ databases">
        <title>Pervasive Adenine N6-methylation of Active Genes in Fungi.</title>
        <authorList>
            <consortium name="DOE Joint Genome Institute"/>
            <person name="Mondo S.J."/>
            <person name="Dannebaum R.O."/>
            <person name="Kuo R.C."/>
            <person name="Labutti K."/>
            <person name="Haridas S."/>
            <person name="Kuo A."/>
            <person name="Salamov A."/>
            <person name="Ahrendt S.R."/>
            <person name="Lipzen A."/>
            <person name="Sullivan W."/>
            <person name="Andreopoulos W.B."/>
            <person name="Clum A."/>
            <person name="Lindquist E."/>
            <person name="Daum C."/>
            <person name="Ramamoorthy G.K."/>
            <person name="Gryganskyi A."/>
            <person name="Culley D."/>
            <person name="Magnuson J.K."/>
            <person name="James T.Y."/>
            <person name="O'Malley M.A."/>
            <person name="Stajich J.E."/>
            <person name="Spatafora J.W."/>
            <person name="Visel A."/>
            <person name="Grigoriev I.V."/>
        </authorList>
    </citation>
    <scope>NUCLEOTIDE SEQUENCE [LARGE SCALE GENOMIC DNA]</scope>
    <source>
        <strain evidence="5 6">CBS 115471</strain>
    </source>
</reference>
<feature type="domain" description="Protein kinase" evidence="4">
    <location>
        <begin position="130"/>
        <end position="449"/>
    </location>
</feature>
<dbReference type="InterPro" id="IPR036770">
    <property type="entry name" value="Ankyrin_rpt-contain_sf"/>
</dbReference>
<dbReference type="PROSITE" id="PS50011">
    <property type="entry name" value="PROTEIN_KINASE_DOM"/>
    <property type="match status" value="1"/>
</dbReference>
<dbReference type="SUPFAM" id="SSF48403">
    <property type="entry name" value="Ankyrin repeat"/>
    <property type="match status" value="1"/>
</dbReference>
<dbReference type="InterPro" id="IPR000719">
    <property type="entry name" value="Prot_kinase_dom"/>
</dbReference>
<dbReference type="Pfam" id="PF13637">
    <property type="entry name" value="Ank_4"/>
    <property type="match status" value="1"/>
</dbReference>
<evidence type="ECO:0000313" key="5">
    <source>
        <dbReference type="EMBL" id="ORY19435.1"/>
    </source>
</evidence>
<dbReference type="STRING" id="1231657.A0A1Y2ABP6"/>
<evidence type="ECO:0000256" key="1">
    <source>
        <dbReference type="ARBA" id="ARBA00005843"/>
    </source>
</evidence>
<dbReference type="Gene3D" id="1.10.510.10">
    <property type="entry name" value="Transferase(Phosphotransferase) domain 1"/>
    <property type="match status" value="1"/>
</dbReference>
<dbReference type="PROSITE" id="PS00108">
    <property type="entry name" value="PROTEIN_KINASE_ST"/>
    <property type="match status" value="1"/>
</dbReference>
<dbReference type="SMART" id="SM00220">
    <property type="entry name" value="S_TKc"/>
    <property type="match status" value="1"/>
</dbReference>
<dbReference type="PROSITE" id="PS50088">
    <property type="entry name" value="ANK_REPEAT"/>
    <property type="match status" value="1"/>
</dbReference>
<dbReference type="SUPFAM" id="SSF56112">
    <property type="entry name" value="Protein kinase-like (PK-like)"/>
    <property type="match status" value="1"/>
</dbReference>
<dbReference type="InterPro" id="IPR011009">
    <property type="entry name" value="Kinase-like_dom_sf"/>
</dbReference>
<dbReference type="Pfam" id="PF12796">
    <property type="entry name" value="Ank_2"/>
    <property type="match status" value="1"/>
</dbReference>
<evidence type="ECO:0000313" key="6">
    <source>
        <dbReference type="Proteomes" id="UP000193144"/>
    </source>
</evidence>
<protein>
    <recommendedName>
        <fullName evidence="4">Protein kinase domain-containing protein</fullName>
    </recommendedName>
</protein>
<dbReference type="GO" id="GO:0004674">
    <property type="term" value="F:protein serine/threonine kinase activity"/>
    <property type="evidence" value="ECO:0007669"/>
    <property type="project" value="TreeGrafter"/>
</dbReference>
<accession>A0A1Y2ABP6</accession>
<evidence type="ECO:0000256" key="2">
    <source>
        <dbReference type="PROSITE-ProRule" id="PRU00023"/>
    </source>
</evidence>
<keyword evidence="6" id="KW-1185">Reference proteome</keyword>
<organism evidence="5 6">
    <name type="scientific">Clohesyomyces aquaticus</name>
    <dbReference type="NCBI Taxonomy" id="1231657"/>
    <lineage>
        <taxon>Eukaryota</taxon>
        <taxon>Fungi</taxon>
        <taxon>Dikarya</taxon>
        <taxon>Ascomycota</taxon>
        <taxon>Pezizomycotina</taxon>
        <taxon>Dothideomycetes</taxon>
        <taxon>Pleosporomycetidae</taxon>
        <taxon>Pleosporales</taxon>
        <taxon>Lindgomycetaceae</taxon>
        <taxon>Clohesyomyces</taxon>
    </lineage>
</organism>
<evidence type="ECO:0000256" key="3">
    <source>
        <dbReference type="SAM" id="MobiDB-lite"/>
    </source>
</evidence>
<feature type="compositionally biased region" description="Low complexity" evidence="3">
    <location>
        <begin position="1391"/>
        <end position="1407"/>
    </location>
</feature>
<dbReference type="Gene3D" id="1.25.40.20">
    <property type="entry name" value="Ankyrin repeat-containing domain"/>
    <property type="match status" value="2"/>
</dbReference>
<name>A0A1Y2ABP6_9PLEO</name>